<dbReference type="EMBL" id="JAURUR010000009">
    <property type="protein sequence ID" value="MDP9765217.1"/>
    <property type="molecule type" value="Genomic_DNA"/>
</dbReference>
<organism evidence="1 2">
    <name type="scientific">Deinococcus enclensis</name>
    <dbReference type="NCBI Taxonomy" id="1049582"/>
    <lineage>
        <taxon>Bacteria</taxon>
        <taxon>Thermotogati</taxon>
        <taxon>Deinococcota</taxon>
        <taxon>Deinococci</taxon>
        <taxon>Deinococcales</taxon>
        <taxon>Deinococcaceae</taxon>
        <taxon>Deinococcus</taxon>
    </lineage>
</organism>
<dbReference type="RefSeq" id="WP_307466907.1">
    <property type="nucleotide sequence ID" value="NZ_JAURUR010000009.1"/>
</dbReference>
<keyword evidence="2" id="KW-1185">Reference proteome</keyword>
<evidence type="ECO:0000313" key="2">
    <source>
        <dbReference type="Proteomes" id="UP001232163"/>
    </source>
</evidence>
<sequence>MTIFENFNPTLLAPLNLLPDDPRDGQVYRVPGLNAAVAMQGGVGRLVTLGSTWSDRYHTILNVRQHLGDLEVEIQGQWATLASGPVHMAIHALHPLRLRAPKIEGDLDVAPMLTPQYHEDGDKGLGWWTANTSTHQSTLGDITIVTCDVVFTRGGECFKAHAHLTISPEEPYHTYSYTTESRPGRAVIKALMKSLSAQGDH</sequence>
<accession>A0ABT9MF33</accession>
<reference evidence="1 2" key="1">
    <citation type="submission" date="2023-07" db="EMBL/GenBank/DDBJ databases">
        <title>Genomic Encyclopedia of Type Strains, Phase IV (KMG-IV): sequencing the most valuable type-strain genomes for metagenomic binning, comparative biology and taxonomic classification.</title>
        <authorList>
            <person name="Goeker M."/>
        </authorList>
    </citation>
    <scope>NUCLEOTIDE SEQUENCE [LARGE SCALE GENOMIC DNA]</scope>
    <source>
        <strain evidence="1 2">NIO-1023</strain>
    </source>
</reference>
<comment type="caution">
    <text evidence="1">The sequence shown here is derived from an EMBL/GenBank/DDBJ whole genome shotgun (WGS) entry which is preliminary data.</text>
</comment>
<proteinExistence type="predicted"/>
<protein>
    <submittedName>
        <fullName evidence="1">Uncharacterized protein</fullName>
    </submittedName>
</protein>
<evidence type="ECO:0000313" key="1">
    <source>
        <dbReference type="EMBL" id="MDP9765217.1"/>
    </source>
</evidence>
<dbReference type="Proteomes" id="UP001232163">
    <property type="component" value="Unassembled WGS sequence"/>
</dbReference>
<gene>
    <name evidence="1" type="ORF">QO006_002665</name>
</gene>
<name>A0ABT9MF33_9DEIO</name>